<feature type="transmembrane region" description="Helical" evidence="10">
    <location>
        <begin position="75"/>
        <end position="98"/>
    </location>
</feature>
<keyword evidence="3 9" id="KW-0813">Transport</keyword>
<evidence type="ECO:0000256" key="4">
    <source>
        <dbReference type="ARBA" id="ARBA00022692"/>
    </source>
</evidence>
<dbReference type="InterPro" id="IPR023395">
    <property type="entry name" value="MCP_dom_sf"/>
</dbReference>
<dbReference type="InterPro" id="IPR044712">
    <property type="entry name" value="SLC25A32-like"/>
</dbReference>
<keyword evidence="4 8" id="KW-0812">Transmembrane</keyword>
<feature type="repeat" description="Solcar" evidence="8">
    <location>
        <begin position="12"/>
        <end position="104"/>
    </location>
</feature>
<dbReference type="GO" id="GO:0016020">
    <property type="term" value="C:membrane"/>
    <property type="evidence" value="ECO:0007669"/>
    <property type="project" value="UniProtKB-SubCell"/>
</dbReference>
<evidence type="ECO:0000256" key="1">
    <source>
        <dbReference type="ARBA" id="ARBA00004141"/>
    </source>
</evidence>
<dbReference type="PROSITE" id="PS50920">
    <property type="entry name" value="SOLCAR"/>
    <property type="match status" value="3"/>
</dbReference>
<evidence type="ECO:0000313" key="12">
    <source>
        <dbReference type="Proteomes" id="UP001177140"/>
    </source>
</evidence>
<name>A0AA41VCQ1_PAPNU</name>
<feature type="transmembrane region" description="Helical" evidence="10">
    <location>
        <begin position="14"/>
        <end position="33"/>
    </location>
</feature>
<dbReference type="AlphaFoldDB" id="A0AA41VCQ1"/>
<gene>
    <name evidence="11" type="ORF">MKW94_026048</name>
</gene>
<evidence type="ECO:0000313" key="11">
    <source>
        <dbReference type="EMBL" id="MCL7038823.1"/>
    </source>
</evidence>
<feature type="repeat" description="Solcar" evidence="8">
    <location>
        <begin position="205"/>
        <end position="295"/>
    </location>
</feature>
<proteinExistence type="inferred from homology"/>
<dbReference type="InterPro" id="IPR018108">
    <property type="entry name" value="MCP_transmembrane"/>
</dbReference>
<evidence type="ECO:0000256" key="2">
    <source>
        <dbReference type="ARBA" id="ARBA00006375"/>
    </source>
</evidence>
<dbReference type="Gene3D" id="1.50.40.10">
    <property type="entry name" value="Mitochondrial carrier domain"/>
    <property type="match status" value="1"/>
</dbReference>
<dbReference type="Proteomes" id="UP001177140">
    <property type="component" value="Unassembled WGS sequence"/>
</dbReference>
<feature type="transmembrane region" description="Helical" evidence="10">
    <location>
        <begin position="118"/>
        <end position="141"/>
    </location>
</feature>
<evidence type="ECO:0008006" key="13">
    <source>
        <dbReference type="Google" id="ProtNLM"/>
    </source>
</evidence>
<evidence type="ECO:0000256" key="3">
    <source>
        <dbReference type="ARBA" id="ARBA00022448"/>
    </source>
</evidence>
<organism evidence="11 12">
    <name type="scientific">Papaver nudicaule</name>
    <name type="common">Iceland poppy</name>
    <dbReference type="NCBI Taxonomy" id="74823"/>
    <lineage>
        <taxon>Eukaryota</taxon>
        <taxon>Viridiplantae</taxon>
        <taxon>Streptophyta</taxon>
        <taxon>Embryophyta</taxon>
        <taxon>Tracheophyta</taxon>
        <taxon>Spermatophyta</taxon>
        <taxon>Magnoliopsida</taxon>
        <taxon>Ranunculales</taxon>
        <taxon>Papaveraceae</taxon>
        <taxon>Papaveroideae</taxon>
        <taxon>Papaver</taxon>
    </lineage>
</organism>
<comment type="subcellular location">
    <subcellularLocation>
        <location evidence="1">Membrane</location>
        <topology evidence="1">Multi-pass membrane protein</topology>
    </subcellularLocation>
</comment>
<feature type="transmembrane region" description="Helical" evidence="10">
    <location>
        <begin position="176"/>
        <end position="202"/>
    </location>
</feature>
<comment type="caution">
    <text evidence="11">The sequence shown here is derived from an EMBL/GenBank/DDBJ whole genome shotgun (WGS) entry which is preliminary data.</text>
</comment>
<keyword evidence="6 10" id="KW-1133">Transmembrane helix</keyword>
<keyword evidence="5" id="KW-0677">Repeat</keyword>
<sequence length="303" mass="33403">MSGQLKERLSNKDLLYNAAAGAAAGAISATFVCPLDVIKTRLQVNGQLHISPAVKKGSVIVTSLREILKTEGIRGMYSGLSPTILALLPNWAVYFTVYELLKGQLRSHVDERNQLTTGANMIAAAGAGTATSIITNPLWVVKTRLQTQGIRSGVIPYKSIFSALRRILHEEGARGLYRYASLFLGLYGCVYTLSILIGFFFLSRTIFSYKVSYRYFSTTTDEIVTVLHTVVRARLQQQGQAPSSVERYTGVVDCVKKVFQCEGIAGFYRGCATNLLRTTPAAVITFTSFEMIQRFLHRVLPPN</sequence>
<dbReference type="Pfam" id="PF00153">
    <property type="entry name" value="Mito_carr"/>
    <property type="match status" value="3"/>
</dbReference>
<dbReference type="FunFam" id="1.50.40.10:FF:000105">
    <property type="entry name" value="Nicotinamide adenine dinucleotide transporter 1, chloroplastic"/>
    <property type="match status" value="1"/>
</dbReference>
<reference evidence="11" key="1">
    <citation type="submission" date="2022-03" db="EMBL/GenBank/DDBJ databases">
        <title>A functionally conserved STORR gene fusion in Papaver species that diverged 16.8 million years ago.</title>
        <authorList>
            <person name="Catania T."/>
        </authorList>
    </citation>
    <scope>NUCLEOTIDE SEQUENCE</scope>
    <source>
        <strain evidence="11">S-191538</strain>
    </source>
</reference>
<comment type="similarity">
    <text evidence="2 9">Belongs to the mitochondrial carrier (TC 2.A.29) family.</text>
</comment>
<dbReference type="PRINTS" id="PR00926">
    <property type="entry name" value="MITOCARRIER"/>
</dbReference>
<protein>
    <recommendedName>
        <fullName evidence="13">Mitochondrial carrier protein</fullName>
    </recommendedName>
</protein>
<dbReference type="InterPro" id="IPR002067">
    <property type="entry name" value="MCP"/>
</dbReference>
<feature type="repeat" description="Solcar" evidence="8">
    <location>
        <begin position="115"/>
        <end position="204"/>
    </location>
</feature>
<evidence type="ECO:0000256" key="5">
    <source>
        <dbReference type="ARBA" id="ARBA00022737"/>
    </source>
</evidence>
<evidence type="ECO:0000256" key="9">
    <source>
        <dbReference type="RuleBase" id="RU000488"/>
    </source>
</evidence>
<evidence type="ECO:0000256" key="7">
    <source>
        <dbReference type="ARBA" id="ARBA00023136"/>
    </source>
</evidence>
<evidence type="ECO:0000256" key="8">
    <source>
        <dbReference type="PROSITE-ProRule" id="PRU00282"/>
    </source>
</evidence>
<dbReference type="PANTHER" id="PTHR45683">
    <property type="entry name" value="MITOCHONDRIAL NICOTINAMIDE ADENINE DINUCLEOTIDE TRANSPORTER 1-RELATED-RELATED"/>
    <property type="match status" value="1"/>
</dbReference>
<keyword evidence="12" id="KW-1185">Reference proteome</keyword>
<dbReference type="EMBL" id="JAJJMA010194410">
    <property type="protein sequence ID" value="MCL7038823.1"/>
    <property type="molecule type" value="Genomic_DNA"/>
</dbReference>
<keyword evidence="7 8" id="KW-0472">Membrane</keyword>
<evidence type="ECO:0000256" key="6">
    <source>
        <dbReference type="ARBA" id="ARBA00022989"/>
    </source>
</evidence>
<accession>A0AA41VCQ1</accession>
<dbReference type="SUPFAM" id="SSF103506">
    <property type="entry name" value="Mitochondrial carrier"/>
    <property type="match status" value="1"/>
</dbReference>
<dbReference type="GO" id="GO:0015215">
    <property type="term" value="F:nucleotide transmembrane transporter activity"/>
    <property type="evidence" value="ECO:0007669"/>
    <property type="project" value="UniProtKB-ARBA"/>
</dbReference>
<evidence type="ECO:0000256" key="10">
    <source>
        <dbReference type="SAM" id="Phobius"/>
    </source>
</evidence>